<dbReference type="InterPro" id="IPR009506">
    <property type="entry name" value="YjiS-like"/>
</dbReference>
<dbReference type="EMBL" id="VHSH01000015">
    <property type="protein sequence ID" value="TQV70819.1"/>
    <property type="molecule type" value="Genomic_DNA"/>
</dbReference>
<dbReference type="OrthoDB" id="7360855at2"/>
<dbReference type="RefSeq" id="WP_142899626.1">
    <property type="nucleotide sequence ID" value="NZ_ML660066.1"/>
</dbReference>
<evidence type="ECO:0000259" key="1">
    <source>
        <dbReference type="Pfam" id="PF06568"/>
    </source>
</evidence>
<feature type="domain" description="YjiS-like" evidence="1">
    <location>
        <begin position="67"/>
        <end position="97"/>
    </location>
</feature>
<sequence>MPYVNASKEFDAANQPHDLEWMMVDTRRRQSEAARKLAAKTSNWCLRATGLAVFGRVVKTALVNPLRVAMLRRRTLANLQQLDDRLLADIGIERTMIPTVVKQLVSRDNLSAGSVDHPATAHNPLVAGDIELVKSVGSVAPKAAANSNRTSHRAA</sequence>
<organism evidence="2 3">
    <name type="scientific">Denitrobaculum tricleocarpae</name>
    <dbReference type="NCBI Taxonomy" id="2591009"/>
    <lineage>
        <taxon>Bacteria</taxon>
        <taxon>Pseudomonadati</taxon>
        <taxon>Pseudomonadota</taxon>
        <taxon>Alphaproteobacteria</taxon>
        <taxon>Rhodospirillales</taxon>
        <taxon>Rhodospirillaceae</taxon>
        <taxon>Denitrobaculum</taxon>
    </lineage>
</organism>
<accession>A0A545T0W0</accession>
<name>A0A545T0W0_9PROT</name>
<dbReference type="Proteomes" id="UP000315252">
    <property type="component" value="Unassembled WGS sequence"/>
</dbReference>
<dbReference type="AlphaFoldDB" id="A0A545T0W0"/>
<evidence type="ECO:0000313" key="3">
    <source>
        <dbReference type="Proteomes" id="UP000315252"/>
    </source>
</evidence>
<dbReference type="Pfam" id="PF06568">
    <property type="entry name" value="YjiS-like"/>
    <property type="match status" value="1"/>
</dbReference>
<keyword evidence="3" id="KW-1185">Reference proteome</keyword>
<reference evidence="2 3" key="1">
    <citation type="submission" date="2019-06" db="EMBL/GenBank/DDBJ databases">
        <title>Whole genome sequence for Rhodospirillaceae sp. R148.</title>
        <authorList>
            <person name="Wang G."/>
        </authorList>
    </citation>
    <scope>NUCLEOTIDE SEQUENCE [LARGE SCALE GENOMIC DNA]</scope>
    <source>
        <strain evidence="2 3">R148</strain>
    </source>
</reference>
<comment type="caution">
    <text evidence="2">The sequence shown here is derived from an EMBL/GenBank/DDBJ whole genome shotgun (WGS) entry which is preliminary data.</text>
</comment>
<evidence type="ECO:0000313" key="2">
    <source>
        <dbReference type="EMBL" id="TQV70819.1"/>
    </source>
</evidence>
<gene>
    <name evidence="2" type="ORF">FKG95_27240</name>
</gene>
<protein>
    <submittedName>
        <fullName evidence="2">DUF1127 domain-containing protein</fullName>
    </submittedName>
</protein>
<proteinExistence type="predicted"/>